<dbReference type="AlphaFoldDB" id="A0A5B1M549"/>
<dbReference type="Pfam" id="PF01569">
    <property type="entry name" value="PAP2"/>
    <property type="match status" value="1"/>
</dbReference>
<dbReference type="SUPFAM" id="SSF48317">
    <property type="entry name" value="Acid phosphatase/Vanadium-dependent haloperoxidase"/>
    <property type="match status" value="1"/>
</dbReference>
<reference evidence="3 4" key="1">
    <citation type="submission" date="2019-09" db="EMBL/GenBank/DDBJ databases">
        <title>Nocardioides panacisoli sp. nov., isolated from the soil of a ginseng field.</title>
        <authorList>
            <person name="Cho C."/>
        </authorList>
    </citation>
    <scope>NUCLEOTIDE SEQUENCE [LARGE SCALE GENOMIC DNA]</scope>
    <source>
        <strain evidence="3 4">BN140041</strain>
    </source>
</reference>
<sequence length="235" mass="24802">MSETRRALLLASVTSFALFVLLGVAVHLGWSASTAYDGPSAAIREWAVKQPGLEAPLLFVERVLGNQGMAVATAVLAGVLLLRRQVRSALLVVVVMFAARELTQYFKDLFGRDRPAWQDPDLLLQSGSYPSSHAATVVAFAALVLGLTILGSRRRSTRGLVGAGALLLVLVVCADRVLLGRHYPTDLLGGALLGTGLVLLGLALLHPLPVARERDASLPGGAPLGDRELEVSRAA</sequence>
<dbReference type="RefSeq" id="WP_149749332.1">
    <property type="nucleotide sequence ID" value="NZ_VUJW01000002.1"/>
</dbReference>
<dbReference type="EMBL" id="VUJW01000002">
    <property type="protein sequence ID" value="KAA1428395.1"/>
    <property type="molecule type" value="Genomic_DNA"/>
</dbReference>
<proteinExistence type="predicted"/>
<dbReference type="InterPro" id="IPR000326">
    <property type="entry name" value="PAP2/HPO"/>
</dbReference>
<keyword evidence="1" id="KW-1133">Transmembrane helix</keyword>
<feature type="transmembrane region" description="Helical" evidence="1">
    <location>
        <begin position="159"/>
        <end position="179"/>
    </location>
</feature>
<dbReference type="Proteomes" id="UP000324351">
    <property type="component" value="Unassembled WGS sequence"/>
</dbReference>
<keyword evidence="1" id="KW-0472">Membrane</keyword>
<evidence type="ECO:0000259" key="2">
    <source>
        <dbReference type="SMART" id="SM00014"/>
    </source>
</evidence>
<dbReference type="SMART" id="SM00014">
    <property type="entry name" value="acidPPc"/>
    <property type="match status" value="1"/>
</dbReference>
<keyword evidence="4" id="KW-1185">Reference proteome</keyword>
<name>A0A5B1M549_9ACTN</name>
<feature type="transmembrane region" description="Helical" evidence="1">
    <location>
        <begin position="132"/>
        <end position="152"/>
    </location>
</feature>
<dbReference type="PANTHER" id="PTHR14969">
    <property type="entry name" value="SPHINGOSINE-1-PHOSPHATE PHOSPHOHYDROLASE"/>
    <property type="match status" value="1"/>
</dbReference>
<feature type="transmembrane region" description="Helical" evidence="1">
    <location>
        <begin position="63"/>
        <end position="82"/>
    </location>
</feature>
<organism evidence="3 4">
    <name type="scientific">Nocardioides antri</name>
    <dbReference type="NCBI Taxonomy" id="2607659"/>
    <lineage>
        <taxon>Bacteria</taxon>
        <taxon>Bacillati</taxon>
        <taxon>Actinomycetota</taxon>
        <taxon>Actinomycetes</taxon>
        <taxon>Propionibacteriales</taxon>
        <taxon>Nocardioidaceae</taxon>
        <taxon>Nocardioides</taxon>
    </lineage>
</organism>
<keyword evidence="1" id="KW-0812">Transmembrane</keyword>
<evidence type="ECO:0000313" key="3">
    <source>
        <dbReference type="EMBL" id="KAA1428395.1"/>
    </source>
</evidence>
<evidence type="ECO:0000313" key="4">
    <source>
        <dbReference type="Proteomes" id="UP000324351"/>
    </source>
</evidence>
<dbReference type="Gene3D" id="1.20.144.10">
    <property type="entry name" value="Phosphatidic acid phosphatase type 2/haloperoxidase"/>
    <property type="match status" value="1"/>
</dbReference>
<accession>A0A5B1M549</accession>
<evidence type="ECO:0000256" key="1">
    <source>
        <dbReference type="SAM" id="Phobius"/>
    </source>
</evidence>
<protein>
    <submittedName>
        <fullName evidence="3">Phosphatase PAP2 family protein</fullName>
    </submittedName>
</protein>
<dbReference type="InterPro" id="IPR036938">
    <property type="entry name" value="PAP2/HPO_sf"/>
</dbReference>
<comment type="caution">
    <text evidence="3">The sequence shown here is derived from an EMBL/GenBank/DDBJ whole genome shotgun (WGS) entry which is preliminary data.</text>
</comment>
<feature type="domain" description="Phosphatidic acid phosphatase type 2/haloperoxidase" evidence="2">
    <location>
        <begin position="89"/>
        <end position="202"/>
    </location>
</feature>
<dbReference type="PANTHER" id="PTHR14969:SF13">
    <property type="entry name" value="AT30094P"/>
    <property type="match status" value="1"/>
</dbReference>
<feature type="transmembrane region" description="Helical" evidence="1">
    <location>
        <begin position="185"/>
        <end position="205"/>
    </location>
</feature>
<feature type="transmembrane region" description="Helical" evidence="1">
    <location>
        <begin position="89"/>
        <end position="106"/>
    </location>
</feature>
<reference evidence="3 4" key="2">
    <citation type="submission" date="2019-09" db="EMBL/GenBank/DDBJ databases">
        <authorList>
            <person name="Jin C."/>
        </authorList>
    </citation>
    <scope>NUCLEOTIDE SEQUENCE [LARGE SCALE GENOMIC DNA]</scope>
    <source>
        <strain evidence="3 4">BN140041</strain>
    </source>
</reference>
<gene>
    <name evidence="3" type="ORF">F0U47_05580</name>
</gene>